<protein>
    <submittedName>
        <fullName evidence="2">Uncharacterized protein</fullName>
    </submittedName>
</protein>
<proteinExistence type="predicted"/>
<evidence type="ECO:0000313" key="2">
    <source>
        <dbReference type="EMBL" id="VDK28122.1"/>
    </source>
</evidence>
<keyword evidence="3" id="KW-1185">Reference proteome</keyword>
<evidence type="ECO:0000256" key="1">
    <source>
        <dbReference type="SAM" id="MobiDB-lite"/>
    </source>
</evidence>
<sequence length="71" mass="7925">MPYRTDRSLSLAMASVPSTSKSTTTQLPTFTADHLYQPFYSSKDAKSNLYNGNLPKPPVLLKEVHILSKHC</sequence>
<name>A0A3P6NUH7_ANISI</name>
<accession>A0A3P6NUH7</accession>
<reference evidence="2 3" key="1">
    <citation type="submission" date="2018-11" db="EMBL/GenBank/DDBJ databases">
        <authorList>
            <consortium name="Pathogen Informatics"/>
        </authorList>
    </citation>
    <scope>NUCLEOTIDE SEQUENCE [LARGE SCALE GENOMIC DNA]</scope>
</reference>
<organism evidence="2 3">
    <name type="scientific">Anisakis simplex</name>
    <name type="common">Herring worm</name>
    <dbReference type="NCBI Taxonomy" id="6269"/>
    <lineage>
        <taxon>Eukaryota</taxon>
        <taxon>Metazoa</taxon>
        <taxon>Ecdysozoa</taxon>
        <taxon>Nematoda</taxon>
        <taxon>Chromadorea</taxon>
        <taxon>Rhabditida</taxon>
        <taxon>Spirurina</taxon>
        <taxon>Ascaridomorpha</taxon>
        <taxon>Ascaridoidea</taxon>
        <taxon>Anisakidae</taxon>
        <taxon>Anisakis</taxon>
        <taxon>Anisakis simplex complex</taxon>
    </lineage>
</organism>
<dbReference type="AlphaFoldDB" id="A0A3P6NUH7"/>
<gene>
    <name evidence="2" type="ORF">ASIM_LOCUS6923</name>
</gene>
<feature type="region of interest" description="Disordered" evidence="1">
    <location>
        <begin position="1"/>
        <end position="24"/>
    </location>
</feature>
<dbReference type="Proteomes" id="UP000267096">
    <property type="component" value="Unassembled WGS sequence"/>
</dbReference>
<dbReference type="EMBL" id="UYRR01015875">
    <property type="protein sequence ID" value="VDK28122.1"/>
    <property type="molecule type" value="Genomic_DNA"/>
</dbReference>
<evidence type="ECO:0000313" key="3">
    <source>
        <dbReference type="Proteomes" id="UP000267096"/>
    </source>
</evidence>